<dbReference type="CDD" id="cd00761">
    <property type="entry name" value="Glyco_tranf_GTA_type"/>
    <property type="match status" value="1"/>
</dbReference>
<dbReference type="Gene3D" id="3.90.550.10">
    <property type="entry name" value="Spore Coat Polysaccharide Biosynthesis Protein SpsA, Chain A"/>
    <property type="match status" value="1"/>
</dbReference>
<dbReference type="InterPro" id="IPR001173">
    <property type="entry name" value="Glyco_trans_2-like"/>
</dbReference>
<proteinExistence type="predicted"/>
<dbReference type="AlphaFoldDB" id="A0A0G1D389"/>
<gene>
    <name evidence="2" type="ORF">UV33_C0004G0014</name>
</gene>
<dbReference type="PANTHER" id="PTHR43685:SF2">
    <property type="entry name" value="GLYCOSYLTRANSFERASE 2-LIKE DOMAIN-CONTAINING PROTEIN"/>
    <property type="match status" value="1"/>
</dbReference>
<dbReference type="Pfam" id="PF00535">
    <property type="entry name" value="Glycos_transf_2"/>
    <property type="match status" value="1"/>
</dbReference>
<accession>A0A0G1D389</accession>
<dbReference type="PANTHER" id="PTHR43685">
    <property type="entry name" value="GLYCOSYLTRANSFERASE"/>
    <property type="match status" value="1"/>
</dbReference>
<protein>
    <recommendedName>
        <fullName evidence="1">Glycosyltransferase 2-like domain-containing protein</fullName>
    </recommendedName>
</protein>
<dbReference type="SUPFAM" id="SSF53448">
    <property type="entry name" value="Nucleotide-diphospho-sugar transferases"/>
    <property type="match status" value="1"/>
</dbReference>
<dbReference type="Proteomes" id="UP000034135">
    <property type="component" value="Unassembled WGS sequence"/>
</dbReference>
<feature type="domain" description="Glycosyltransferase 2-like" evidence="1">
    <location>
        <begin position="4"/>
        <end position="165"/>
    </location>
</feature>
<comment type="caution">
    <text evidence="2">The sequence shown here is derived from an EMBL/GenBank/DDBJ whole genome shotgun (WGS) entry which is preliminary data.</text>
</comment>
<name>A0A0G1D389_9BACT</name>
<sequence>MKVSVIIPTFNEERVIGNCLNSLGKQSFKDLEIIVVDDGSKDKTLQVLSELRVMSDELRIIEQDHLGVGVARNLGAKSANGEILVFVDADMEFEPDFIEKLVDPIISGQVIGTFSKEEYVLNKDNVWSRCWNINRNLPPERMHPENYPDTQPVFRAILKKKFEEVRGFGAIGYIDDHTLSDKLGVQAVVAPGAVFYHRNPDNLPEIYRQARWIGKSEFKRRKIKDENLMRLATIVRYSLPMSLLQGFYKSVSFMLPQFLIFKLVYDLGVEVSLIKSFFGEQKYR</sequence>
<evidence type="ECO:0000259" key="1">
    <source>
        <dbReference type="Pfam" id="PF00535"/>
    </source>
</evidence>
<evidence type="ECO:0000313" key="3">
    <source>
        <dbReference type="Proteomes" id="UP000034135"/>
    </source>
</evidence>
<dbReference type="InterPro" id="IPR029044">
    <property type="entry name" value="Nucleotide-diphossugar_trans"/>
</dbReference>
<dbReference type="InterPro" id="IPR050834">
    <property type="entry name" value="Glycosyltransf_2"/>
</dbReference>
<dbReference type="EMBL" id="LCEB01000004">
    <property type="protein sequence ID" value="KKS65386.1"/>
    <property type="molecule type" value="Genomic_DNA"/>
</dbReference>
<evidence type="ECO:0000313" key="2">
    <source>
        <dbReference type="EMBL" id="KKS65386.1"/>
    </source>
</evidence>
<organism evidence="2 3">
    <name type="scientific">Candidatus Daviesbacteria bacterium GW2011_GWA1_42_6</name>
    <dbReference type="NCBI Taxonomy" id="1618420"/>
    <lineage>
        <taxon>Bacteria</taxon>
        <taxon>Candidatus Daviesiibacteriota</taxon>
    </lineage>
</organism>
<reference evidence="2 3" key="1">
    <citation type="journal article" date="2015" name="Nature">
        <title>rRNA introns, odd ribosomes, and small enigmatic genomes across a large radiation of phyla.</title>
        <authorList>
            <person name="Brown C.T."/>
            <person name="Hug L.A."/>
            <person name="Thomas B.C."/>
            <person name="Sharon I."/>
            <person name="Castelle C.J."/>
            <person name="Singh A."/>
            <person name="Wilkins M.J."/>
            <person name="Williams K.H."/>
            <person name="Banfield J.F."/>
        </authorList>
    </citation>
    <scope>NUCLEOTIDE SEQUENCE [LARGE SCALE GENOMIC DNA]</scope>
</reference>